<protein>
    <submittedName>
        <fullName evidence="1">Uncharacterized protein</fullName>
    </submittedName>
</protein>
<proteinExistence type="predicted"/>
<accession>A0A1I1LX07</accession>
<dbReference type="Proteomes" id="UP000198728">
    <property type="component" value="Unassembled WGS sequence"/>
</dbReference>
<evidence type="ECO:0000313" key="2">
    <source>
        <dbReference type="Proteomes" id="UP000198728"/>
    </source>
</evidence>
<sequence>MTKQITIQGVTYLTGGGIRARWQRLRLWRAYRRPVTYNDLRRIAHGLCYRDGDYRQPDPVGAALFDSVVREAELPVFGREGAA</sequence>
<gene>
    <name evidence="1" type="ORF">SAMN04488094_10957</name>
</gene>
<dbReference type="AlphaFoldDB" id="A0A1I1LX07"/>
<name>A0A1I1LX07_9RHOB</name>
<reference evidence="1 2" key="1">
    <citation type="submission" date="2016-10" db="EMBL/GenBank/DDBJ databases">
        <authorList>
            <person name="de Groot N.N."/>
        </authorList>
    </citation>
    <scope>NUCLEOTIDE SEQUENCE [LARGE SCALE GENOMIC DNA]</scope>
    <source>
        <strain evidence="1 2">DSM 19548</strain>
    </source>
</reference>
<dbReference type="RefSeq" id="WP_093361440.1">
    <property type="nucleotide sequence ID" value="NZ_FOLG01000009.1"/>
</dbReference>
<organism evidence="1 2">
    <name type="scientific">Tropicimonas isoalkanivorans</name>
    <dbReference type="NCBI Taxonomy" id="441112"/>
    <lineage>
        <taxon>Bacteria</taxon>
        <taxon>Pseudomonadati</taxon>
        <taxon>Pseudomonadota</taxon>
        <taxon>Alphaproteobacteria</taxon>
        <taxon>Rhodobacterales</taxon>
        <taxon>Roseobacteraceae</taxon>
        <taxon>Tropicimonas</taxon>
    </lineage>
</organism>
<keyword evidence="2" id="KW-1185">Reference proteome</keyword>
<evidence type="ECO:0000313" key="1">
    <source>
        <dbReference type="EMBL" id="SFC77631.1"/>
    </source>
</evidence>
<dbReference type="STRING" id="441112.SAMN04488094_10957"/>
<dbReference type="EMBL" id="FOLG01000009">
    <property type="protein sequence ID" value="SFC77631.1"/>
    <property type="molecule type" value="Genomic_DNA"/>
</dbReference>